<dbReference type="PANTHER" id="PTHR36933">
    <property type="entry name" value="SLL0788 PROTEIN"/>
    <property type="match status" value="1"/>
</dbReference>
<dbReference type="Pfam" id="PF03713">
    <property type="entry name" value="DUF305"/>
    <property type="match status" value="1"/>
</dbReference>
<feature type="chain" id="PRO_5042843032" evidence="1">
    <location>
        <begin position="30"/>
        <end position="812"/>
    </location>
</feature>
<dbReference type="AlphaFoldDB" id="A0AAP6MLV7"/>
<keyword evidence="1" id="KW-0732">Signal</keyword>
<accession>A0AAP6MLV7</accession>
<dbReference type="PANTHER" id="PTHR36933:SF1">
    <property type="entry name" value="SLL0788 PROTEIN"/>
    <property type="match status" value="1"/>
</dbReference>
<name>A0AAP6MLV7_9GAMM</name>
<reference evidence="3 4" key="1">
    <citation type="submission" date="2023-12" db="EMBL/GenBank/DDBJ databases">
        <title>Whole-genome sequencing of halo(alkali)philic microorganisms from hypersaline lakes.</title>
        <authorList>
            <person name="Sorokin D.Y."/>
            <person name="Merkel A.Y."/>
            <person name="Messina E."/>
            <person name="Yakimov M."/>
        </authorList>
    </citation>
    <scope>NUCLEOTIDE SEQUENCE [LARGE SCALE GENOMIC DNA]</scope>
    <source>
        <strain evidence="3 4">AB-CW1</strain>
    </source>
</reference>
<comment type="caution">
    <text evidence="3">The sequence shown here is derived from an EMBL/GenBank/DDBJ whole genome shotgun (WGS) entry which is preliminary data.</text>
</comment>
<dbReference type="RefSeq" id="WP_346052655.1">
    <property type="nucleotide sequence ID" value="NZ_JAYGII010000032.1"/>
</dbReference>
<organism evidence="3 4">
    <name type="scientific">Natronospira elongata</name>
    <dbReference type="NCBI Taxonomy" id="3110268"/>
    <lineage>
        <taxon>Bacteria</taxon>
        <taxon>Pseudomonadati</taxon>
        <taxon>Pseudomonadota</taxon>
        <taxon>Gammaproteobacteria</taxon>
        <taxon>Natronospirales</taxon>
        <taxon>Natronospiraceae</taxon>
        <taxon>Natronospira</taxon>
    </lineage>
</organism>
<dbReference type="Gene3D" id="1.20.1260.10">
    <property type="match status" value="1"/>
</dbReference>
<dbReference type="InterPro" id="IPR005183">
    <property type="entry name" value="DUF305_CopM-like"/>
</dbReference>
<feature type="signal peptide" evidence="1">
    <location>
        <begin position="1"/>
        <end position="29"/>
    </location>
</feature>
<keyword evidence="4" id="KW-1185">Reference proteome</keyword>
<dbReference type="EMBL" id="JAYGII010000032">
    <property type="protein sequence ID" value="MEA5446430.1"/>
    <property type="molecule type" value="Genomic_DNA"/>
</dbReference>
<dbReference type="Proteomes" id="UP001302316">
    <property type="component" value="Unassembled WGS sequence"/>
</dbReference>
<gene>
    <name evidence="3" type="ORF">VCB98_11425</name>
</gene>
<evidence type="ECO:0000313" key="3">
    <source>
        <dbReference type="EMBL" id="MEA5446430.1"/>
    </source>
</evidence>
<feature type="domain" description="DUF305" evidence="2">
    <location>
        <begin position="63"/>
        <end position="217"/>
    </location>
</feature>
<evidence type="ECO:0000259" key="2">
    <source>
        <dbReference type="Pfam" id="PF03713"/>
    </source>
</evidence>
<protein>
    <submittedName>
        <fullName evidence="3">DUF305 domain-containing protein</fullName>
    </submittedName>
</protein>
<sequence length="812" mass="89418">MSRSGPSLSTPFLPLALLVSSLLAVSAHAEGPIIQPGAPGEASRTISAEEASRLAGIQYSEADIRFMQDMISHHWQAVEMSELAPERSQRDGIKDLASRILASQSDEIEFMQSWLAEREESWPSRRDHHDMDEHHDHHHDMAGMASPEEMAKLEGSRGNDFDRLFLELMITHHEGALEMVNDLLSQSGTAQDPELLQFTIDVVNDQDAEITRMTQLLAELDPDPRVGLAAGFHDAEQAAWNMELLATVPRPPGFHVPGNPAGLPLSRLREKAGEEVDELDERLERRQPLLSFVNSDIAFAGDKVIAGSFHGFNIYDTANEGKPELITSVVCPGGQGDVSVAGDLLFMSVEQPRARLDCGLQGVADSVSEERFRGIRVFDISDIRQPQQVAAVQTCRGSHTHTIVPGPDEGRIIIYNSATSFVRDDEELAGCSDQPPEEDGKTALYRIDIIEVPVDSPEDARIVNSPFVFADEETGDPDGLWAGGDHGDGTQRTRATDHCHDITVFPELNLAAGACSGNGILFDISDPLNPERIDEVTDPSFAYWHSSTFSNEGDKVIFTDEWGGGTRPRCRASDPLEWGANAIYEIVDGKLEFRSYYKMPAPQTEQENCVAHNGSIIPVPGRDIFVQAWYQGGISIKDFTDPSNAEEIAFFARGPIDEEALVAGGFWSAYWHQGRIYATELARGMDVFALTAGEVLSENEIAAAKLAGDRVFNPQTQHQIEWPAKPVVALAYLDQLERDQSLESEQIETLRASINRAGTLLDNGERDRSLSRELRREARVLSRSGRDAEDLTARRLEGLADTLSGLAGRVRR</sequence>
<dbReference type="SUPFAM" id="SSF75011">
    <property type="entry name" value="3-carboxy-cis,cis-mucoante lactonizing enzyme"/>
    <property type="match status" value="1"/>
</dbReference>
<evidence type="ECO:0000256" key="1">
    <source>
        <dbReference type="SAM" id="SignalP"/>
    </source>
</evidence>
<evidence type="ECO:0000313" key="4">
    <source>
        <dbReference type="Proteomes" id="UP001302316"/>
    </source>
</evidence>
<dbReference type="InterPro" id="IPR012347">
    <property type="entry name" value="Ferritin-like"/>
</dbReference>
<proteinExistence type="predicted"/>